<organism evidence="11 12">
    <name type="scientific">Borrelia turicatae (strain 91E135)</name>
    <dbReference type="NCBI Taxonomy" id="314724"/>
    <lineage>
        <taxon>Bacteria</taxon>
        <taxon>Pseudomonadati</taxon>
        <taxon>Spirochaetota</taxon>
        <taxon>Spirochaetia</taxon>
        <taxon>Spirochaetales</taxon>
        <taxon>Borreliaceae</taxon>
        <taxon>Borrelia</taxon>
    </lineage>
</organism>
<evidence type="ECO:0000256" key="2">
    <source>
        <dbReference type="ARBA" id="ARBA00004459"/>
    </source>
</evidence>
<dbReference type="KEGG" id="btu:BT0_T20"/>
<comment type="function">
    <text evidence="1">The Vlp and Vsp proteins are antigenically distinct proteins, only one vlp or vsp gene is transcriptionally active at any one time. Switching between these genes is a mechanism of host immune response evasion.</text>
</comment>
<geneLocation type="plasmid" evidence="11 12">
    <name>lpT39</name>
</geneLocation>
<evidence type="ECO:0000313" key="12">
    <source>
        <dbReference type="Proteomes" id="UP000001205"/>
    </source>
</evidence>
<evidence type="ECO:0000256" key="5">
    <source>
        <dbReference type="ARBA" id="ARBA00023136"/>
    </source>
</evidence>
<dbReference type="Pfam" id="PF01441">
    <property type="entry name" value="Lipoprotein_6"/>
    <property type="match status" value="1"/>
</dbReference>
<accession>A0ABF7R070</accession>
<evidence type="ECO:0000256" key="4">
    <source>
        <dbReference type="ARBA" id="ARBA00022729"/>
    </source>
</evidence>
<keyword evidence="12" id="KW-1185">Reference proteome</keyword>
<keyword evidence="6" id="KW-0564">Palmitate</keyword>
<feature type="region of interest" description="Disordered" evidence="9">
    <location>
        <begin position="146"/>
        <end position="174"/>
    </location>
</feature>
<dbReference type="RefSeq" id="WP_145954727.1">
    <property type="nucleotide sequence ID" value="NZ_CP019368.1"/>
</dbReference>
<dbReference type="AlphaFoldDB" id="A0ABF7R070"/>
<dbReference type="GO" id="GO:0009279">
    <property type="term" value="C:cell outer membrane"/>
    <property type="evidence" value="ECO:0007669"/>
    <property type="project" value="UniProtKB-SubCell"/>
</dbReference>
<keyword evidence="5" id="KW-0472">Membrane</keyword>
<keyword evidence="7" id="KW-0998">Cell outer membrane</keyword>
<evidence type="ECO:0000256" key="9">
    <source>
        <dbReference type="SAM" id="MobiDB-lite"/>
    </source>
</evidence>
<dbReference type="Gene3D" id="1.20.120.240">
    <property type="entry name" value="Lipoprotein, type 6"/>
    <property type="match status" value="1"/>
</dbReference>
<evidence type="ECO:0000256" key="10">
    <source>
        <dbReference type="SAM" id="SignalP"/>
    </source>
</evidence>
<reference evidence="11 12" key="1">
    <citation type="submission" date="2016-07" db="EMBL/GenBank/DDBJ databases">
        <title>Reassembled and rearranged: the organization and evolution of antigen-encoding plasmids in two relapsing fever Borrelia species.</title>
        <authorList>
            <person name="Barbour A.G."/>
            <person name="Dai Q."/>
            <person name="Miller S.C."/>
            <person name="Porcella S.F."/>
            <person name="Schwan T.G."/>
            <person name="Lopez J.E."/>
        </authorList>
    </citation>
    <scope>NUCLEOTIDE SEQUENCE [LARGE SCALE GENOMIC DNA]</scope>
    <source>
        <strain evidence="11 12">91E135</strain>
        <plasmid evidence="11 12">lpT39</plasmid>
    </source>
</reference>
<keyword evidence="8" id="KW-0449">Lipoprotein</keyword>
<dbReference type="InterPro" id="IPR036437">
    <property type="entry name" value="OspC-like_sf"/>
</dbReference>
<dbReference type="PROSITE" id="PS51257">
    <property type="entry name" value="PROKAR_LIPOPROTEIN"/>
    <property type="match status" value="1"/>
</dbReference>
<comment type="similarity">
    <text evidence="3">Belongs to the variable small protein (Vsp) family.</text>
</comment>
<evidence type="ECO:0000256" key="7">
    <source>
        <dbReference type="ARBA" id="ARBA00023237"/>
    </source>
</evidence>
<protein>
    <submittedName>
        <fullName evidence="11">Vsp3</fullName>
    </submittedName>
</protein>
<dbReference type="InterPro" id="IPR001800">
    <property type="entry name" value="Lipoprotein_OspC"/>
</dbReference>
<evidence type="ECO:0000256" key="6">
    <source>
        <dbReference type="ARBA" id="ARBA00023139"/>
    </source>
</evidence>
<dbReference type="EMBL" id="CP019368">
    <property type="protein sequence ID" value="ASJ27756.1"/>
    <property type="molecule type" value="Genomic_DNA"/>
</dbReference>
<evidence type="ECO:0000256" key="1">
    <source>
        <dbReference type="ARBA" id="ARBA00003932"/>
    </source>
</evidence>
<gene>
    <name evidence="11" type="primary">vsp3</name>
    <name evidence="11" type="ORF">BT0_T20</name>
</gene>
<evidence type="ECO:0000256" key="3">
    <source>
        <dbReference type="ARBA" id="ARBA00008719"/>
    </source>
</evidence>
<keyword evidence="4 10" id="KW-0732">Signal</keyword>
<evidence type="ECO:0000256" key="8">
    <source>
        <dbReference type="ARBA" id="ARBA00023288"/>
    </source>
</evidence>
<sequence>MKRITLSALLMTLFLLMSCNNSASFPKDGQAAKSDGTVIDLVTITNNIKDTVAFAKSVKEVHTLVKSIDELAKGIKKKIGENGLEDDNGGKNGSLLAGAFSVAIAIEAKLLALETKTVDNELKKQVTAAKTESKKFLDKLKEKKDDLGKEDASDSDTKKAIDRKNEANGDKGVSELGKLNTAVDALLKDANAAVESAIKELTTSAKPSNT</sequence>
<feature type="signal peptide" evidence="10">
    <location>
        <begin position="1"/>
        <end position="23"/>
    </location>
</feature>
<feature type="compositionally biased region" description="Basic and acidic residues" evidence="9">
    <location>
        <begin position="146"/>
        <end position="173"/>
    </location>
</feature>
<keyword evidence="11" id="KW-0614">Plasmid</keyword>
<proteinExistence type="inferred from homology"/>
<comment type="subcellular location">
    <subcellularLocation>
        <location evidence="2">Cell outer membrane</location>
        <topology evidence="2">Lipid-anchor</topology>
    </subcellularLocation>
</comment>
<dbReference type="SUPFAM" id="SSF63515">
    <property type="entry name" value="Outer surface protein C (OspC)"/>
    <property type="match status" value="1"/>
</dbReference>
<evidence type="ECO:0000313" key="11">
    <source>
        <dbReference type="EMBL" id="ASJ27756.1"/>
    </source>
</evidence>
<dbReference type="Proteomes" id="UP000001205">
    <property type="component" value="Plasmid lpT39"/>
</dbReference>
<name>A0ABF7R070_BORT9</name>
<feature type="chain" id="PRO_5044872740" evidence="10">
    <location>
        <begin position="24"/>
        <end position="210"/>
    </location>
</feature>